<proteinExistence type="predicted"/>
<dbReference type="HOGENOM" id="CLU_1203038_0_0_7"/>
<protein>
    <submittedName>
        <fullName evidence="1">Uncharacterized protein</fullName>
    </submittedName>
</protein>
<accession>W4L8W7</accession>
<name>W4L8W7_ENTF1</name>
<reference evidence="1 2" key="1">
    <citation type="journal article" date="2014" name="Nature">
        <title>An environmental bacterial taxon with a large and distinct metabolic repertoire.</title>
        <authorList>
            <person name="Wilson M.C."/>
            <person name="Mori T."/>
            <person name="Ruckert C."/>
            <person name="Uria A.R."/>
            <person name="Helf M.J."/>
            <person name="Takada K."/>
            <person name="Gernert C."/>
            <person name="Steffens U.A."/>
            <person name="Heycke N."/>
            <person name="Schmitt S."/>
            <person name="Rinke C."/>
            <person name="Helfrich E.J."/>
            <person name="Brachmann A.O."/>
            <person name="Gurgui C."/>
            <person name="Wakimoto T."/>
            <person name="Kracht M."/>
            <person name="Crusemann M."/>
            <person name="Hentschel U."/>
            <person name="Abe I."/>
            <person name="Matsunaga S."/>
            <person name="Kalinowski J."/>
            <person name="Takeyama H."/>
            <person name="Piel J."/>
        </authorList>
    </citation>
    <scope>NUCLEOTIDE SEQUENCE [LARGE SCALE GENOMIC DNA]</scope>
    <source>
        <strain evidence="2">TSY1</strain>
    </source>
</reference>
<evidence type="ECO:0000313" key="2">
    <source>
        <dbReference type="Proteomes" id="UP000019141"/>
    </source>
</evidence>
<evidence type="ECO:0000313" key="1">
    <source>
        <dbReference type="EMBL" id="ETW94472.1"/>
    </source>
</evidence>
<organism evidence="1 2">
    <name type="scientific">Entotheonella factor</name>
    <dbReference type="NCBI Taxonomy" id="1429438"/>
    <lineage>
        <taxon>Bacteria</taxon>
        <taxon>Pseudomonadati</taxon>
        <taxon>Nitrospinota/Tectimicrobiota group</taxon>
        <taxon>Candidatus Tectimicrobiota</taxon>
        <taxon>Candidatus Entotheonellia</taxon>
        <taxon>Candidatus Entotheonellales</taxon>
        <taxon>Candidatus Entotheonellaceae</taxon>
        <taxon>Candidatus Entotheonella</taxon>
    </lineage>
</organism>
<dbReference type="AlphaFoldDB" id="W4L8W7"/>
<sequence length="230" mass="25885">MDRAALVQKIAWQLQPSWHFRGAVDAAEWTVKDTVKSLQTLLLADDGAFLQQTLNLAAQRTVDLDTLDQLVITLFQEGAVQRVWRAQSALSDGLTYMFGIITARAPGTSHTVTQHDCRYLKQLHARQPQYCVQPYVDGTRAQSIAAFSVEWLDSYKELVFEVVRDGGVFFVNAAGHHRAFSAGMSRRIWRRMIAMLWSYTGLSGVNIQAGDFVGRFQDHPPDHPEDMTST</sequence>
<dbReference type="EMBL" id="AZHW01001063">
    <property type="protein sequence ID" value="ETW94472.1"/>
    <property type="molecule type" value="Genomic_DNA"/>
</dbReference>
<comment type="caution">
    <text evidence="1">The sequence shown here is derived from an EMBL/GenBank/DDBJ whole genome shotgun (WGS) entry which is preliminary data.</text>
</comment>
<keyword evidence="2" id="KW-1185">Reference proteome</keyword>
<gene>
    <name evidence="1" type="ORF">ETSY1_34760</name>
</gene>
<dbReference type="Proteomes" id="UP000019141">
    <property type="component" value="Unassembled WGS sequence"/>
</dbReference>